<evidence type="ECO:0000256" key="3">
    <source>
        <dbReference type="ARBA" id="ARBA00022692"/>
    </source>
</evidence>
<keyword evidence="2" id="KW-1003">Cell membrane</keyword>
<dbReference type="PANTHER" id="PTHR30250:SF11">
    <property type="entry name" value="O-ANTIGEN TRANSPORTER-RELATED"/>
    <property type="match status" value="1"/>
</dbReference>
<name>A0ABP8G5X9_9BACT</name>
<feature type="transmembrane region" description="Helical" evidence="6">
    <location>
        <begin position="432"/>
        <end position="452"/>
    </location>
</feature>
<protein>
    <recommendedName>
        <fullName evidence="9">Polysaccharide biosynthesis protein C-terminal domain-containing protein</fullName>
    </recommendedName>
</protein>
<accession>A0ABP8G5X9</accession>
<dbReference type="InterPro" id="IPR050833">
    <property type="entry name" value="Poly_Biosynth_Transport"/>
</dbReference>
<evidence type="ECO:0000256" key="6">
    <source>
        <dbReference type="SAM" id="Phobius"/>
    </source>
</evidence>
<feature type="transmembrane region" description="Helical" evidence="6">
    <location>
        <begin position="158"/>
        <end position="176"/>
    </location>
</feature>
<evidence type="ECO:0008006" key="9">
    <source>
        <dbReference type="Google" id="ProtNLM"/>
    </source>
</evidence>
<organism evidence="7 8">
    <name type="scientific">Compostibacter hankyongensis</name>
    <dbReference type="NCBI Taxonomy" id="1007089"/>
    <lineage>
        <taxon>Bacteria</taxon>
        <taxon>Pseudomonadati</taxon>
        <taxon>Bacteroidota</taxon>
        <taxon>Chitinophagia</taxon>
        <taxon>Chitinophagales</taxon>
        <taxon>Chitinophagaceae</taxon>
        <taxon>Compostibacter</taxon>
    </lineage>
</organism>
<keyword evidence="4 6" id="KW-1133">Transmembrane helix</keyword>
<dbReference type="Pfam" id="PF01943">
    <property type="entry name" value="Polysacc_synt"/>
    <property type="match status" value="1"/>
</dbReference>
<dbReference type="EMBL" id="BAABFN010000021">
    <property type="protein sequence ID" value="GAA4318176.1"/>
    <property type="molecule type" value="Genomic_DNA"/>
</dbReference>
<evidence type="ECO:0000256" key="2">
    <source>
        <dbReference type="ARBA" id="ARBA00022475"/>
    </source>
</evidence>
<evidence type="ECO:0000313" key="7">
    <source>
        <dbReference type="EMBL" id="GAA4318176.1"/>
    </source>
</evidence>
<feature type="transmembrane region" description="Helical" evidence="6">
    <location>
        <begin position="124"/>
        <end position="146"/>
    </location>
</feature>
<feature type="transmembrane region" description="Helical" evidence="6">
    <location>
        <begin position="373"/>
        <end position="390"/>
    </location>
</feature>
<feature type="transmembrane region" description="Helical" evidence="6">
    <location>
        <begin position="458"/>
        <end position="478"/>
    </location>
</feature>
<keyword evidence="3 6" id="KW-0812">Transmembrane</keyword>
<dbReference type="PANTHER" id="PTHR30250">
    <property type="entry name" value="PST FAMILY PREDICTED COLANIC ACID TRANSPORTER"/>
    <property type="match status" value="1"/>
</dbReference>
<dbReference type="RefSeq" id="WP_344980962.1">
    <property type="nucleotide sequence ID" value="NZ_BAABFN010000021.1"/>
</dbReference>
<evidence type="ECO:0000256" key="5">
    <source>
        <dbReference type="ARBA" id="ARBA00023136"/>
    </source>
</evidence>
<evidence type="ECO:0000256" key="4">
    <source>
        <dbReference type="ARBA" id="ARBA00022989"/>
    </source>
</evidence>
<gene>
    <name evidence="7" type="ORF">GCM10023143_30720</name>
</gene>
<feature type="transmembrane region" description="Helical" evidence="6">
    <location>
        <begin position="396"/>
        <end position="420"/>
    </location>
</feature>
<evidence type="ECO:0000313" key="8">
    <source>
        <dbReference type="Proteomes" id="UP001501207"/>
    </source>
</evidence>
<sequence>MGIVRQQSIRSSIFIYIGFAVGAFNLLVLFTRYLTPEQYGMLNLVLNFAVLASSIATLGTVPVINKFFPFYNDYLSPKKNDLPFLTAVICGIGFLLFVLASVLFEGLIIRKFGKNSALFVQYYYLVYPTTFFLLLFTLLESFAWGIRKTVLSNFLRETAVKVYPMMIILLVALGWISFGQFAFLYSLLYVIPCLVLLFYLAGTGRFKIHPSISHVTRRLRGKMLIFSAYIFSGSIFNSLSKTLEQLFIASINGLGDTARYTLADYIIRVMEVPQRSMAAITTPLLAAHWKNKAYGEIRTLYQKSAVTLLIFGIFILGLIWTNVGNLLLFLPRDFSRPAIRQVILILGIGKLVDLATGINNQLIQTSNYWRFDFFSNITFILLSIPLNFVLVHRFGIIGASLTISFTLILFNLMRFCFIWWKFRFQPFTGKTLLVLAWGVVAYGASRLFPYLGNLYVDTLVRSLVFGPVFAFGILRWNASDDVTQLWQKWKNKLLHSGSPPAT</sequence>
<keyword evidence="5 6" id="KW-0472">Membrane</keyword>
<dbReference type="InterPro" id="IPR002797">
    <property type="entry name" value="Polysacc_synth"/>
</dbReference>
<proteinExistence type="predicted"/>
<feature type="transmembrane region" description="Helical" evidence="6">
    <location>
        <begin position="82"/>
        <end position="104"/>
    </location>
</feature>
<feature type="transmembrane region" description="Helical" evidence="6">
    <location>
        <begin position="308"/>
        <end position="330"/>
    </location>
</feature>
<feature type="transmembrane region" description="Helical" evidence="6">
    <location>
        <begin position="40"/>
        <end position="61"/>
    </location>
</feature>
<evidence type="ECO:0000256" key="1">
    <source>
        <dbReference type="ARBA" id="ARBA00004651"/>
    </source>
</evidence>
<keyword evidence="8" id="KW-1185">Reference proteome</keyword>
<feature type="transmembrane region" description="Helical" evidence="6">
    <location>
        <begin position="182"/>
        <end position="202"/>
    </location>
</feature>
<comment type="caution">
    <text evidence="7">The sequence shown here is derived from an EMBL/GenBank/DDBJ whole genome shotgun (WGS) entry which is preliminary data.</text>
</comment>
<feature type="transmembrane region" description="Helical" evidence="6">
    <location>
        <begin position="223"/>
        <end position="240"/>
    </location>
</feature>
<reference evidence="8" key="1">
    <citation type="journal article" date="2019" name="Int. J. Syst. Evol. Microbiol.">
        <title>The Global Catalogue of Microorganisms (GCM) 10K type strain sequencing project: providing services to taxonomists for standard genome sequencing and annotation.</title>
        <authorList>
            <consortium name="The Broad Institute Genomics Platform"/>
            <consortium name="The Broad Institute Genome Sequencing Center for Infectious Disease"/>
            <person name="Wu L."/>
            <person name="Ma J."/>
        </authorList>
    </citation>
    <scope>NUCLEOTIDE SEQUENCE [LARGE SCALE GENOMIC DNA]</scope>
    <source>
        <strain evidence="8">JCM 17664</strain>
    </source>
</reference>
<dbReference type="Proteomes" id="UP001501207">
    <property type="component" value="Unassembled WGS sequence"/>
</dbReference>
<feature type="transmembrane region" description="Helical" evidence="6">
    <location>
        <begin position="12"/>
        <end position="34"/>
    </location>
</feature>
<comment type="subcellular location">
    <subcellularLocation>
        <location evidence="1">Cell membrane</location>
        <topology evidence="1">Multi-pass membrane protein</topology>
    </subcellularLocation>
</comment>